<proteinExistence type="predicted"/>
<dbReference type="RefSeq" id="WP_209491332.1">
    <property type="nucleotide sequence ID" value="NZ_JAGGLC010000003.1"/>
</dbReference>
<evidence type="ECO:0000313" key="4">
    <source>
        <dbReference type="Proteomes" id="UP000823736"/>
    </source>
</evidence>
<keyword evidence="1" id="KW-0812">Transmembrane</keyword>
<gene>
    <name evidence="3" type="ORF">J2753_001549</name>
</gene>
<keyword evidence="4" id="KW-1185">Reference proteome</keyword>
<name>A0A8T4GVA0_9EURY</name>
<dbReference type="InterPro" id="IPR058444">
    <property type="entry name" value="DUF8131"/>
</dbReference>
<organism evidence="3 4">
    <name type="scientific">Halolamina salifodinae</name>
    <dbReference type="NCBI Taxonomy" id="1202767"/>
    <lineage>
        <taxon>Archaea</taxon>
        <taxon>Methanobacteriati</taxon>
        <taxon>Methanobacteriota</taxon>
        <taxon>Stenosarchaea group</taxon>
        <taxon>Halobacteria</taxon>
        <taxon>Halobacteriales</taxon>
        <taxon>Haloferacaceae</taxon>
    </lineage>
</organism>
<dbReference type="AlphaFoldDB" id="A0A8T4GVA0"/>
<accession>A0A8T4GVA0</accession>
<dbReference type="Proteomes" id="UP000823736">
    <property type="component" value="Unassembled WGS sequence"/>
</dbReference>
<evidence type="ECO:0000256" key="1">
    <source>
        <dbReference type="SAM" id="Phobius"/>
    </source>
</evidence>
<reference evidence="3" key="1">
    <citation type="submission" date="2021-03" db="EMBL/GenBank/DDBJ databases">
        <title>Genomic Encyclopedia of Type Strains, Phase IV (KMG-IV): sequencing the most valuable type-strain genomes for metagenomic binning, comparative biology and taxonomic classification.</title>
        <authorList>
            <person name="Goeker M."/>
        </authorList>
    </citation>
    <scope>NUCLEOTIDE SEQUENCE</scope>
    <source>
        <strain evidence="3">DSM 26232</strain>
    </source>
</reference>
<evidence type="ECO:0000313" key="3">
    <source>
        <dbReference type="EMBL" id="MBP1987051.1"/>
    </source>
</evidence>
<comment type="caution">
    <text evidence="3">The sequence shown here is derived from an EMBL/GenBank/DDBJ whole genome shotgun (WGS) entry which is preliminary data.</text>
</comment>
<dbReference type="OrthoDB" id="313487at2157"/>
<protein>
    <submittedName>
        <fullName evidence="3">Putative phage tail protein</fullName>
    </submittedName>
</protein>
<keyword evidence="1" id="KW-0472">Membrane</keyword>
<sequence length="61" mass="6389">MSARRSAAIALAALVPVWVYALTIAGGVTTALTSSICVLLIAGGLYLMFGPHEETRDVNRV</sequence>
<dbReference type="EMBL" id="JAGGLC010000003">
    <property type="protein sequence ID" value="MBP1987051.1"/>
    <property type="molecule type" value="Genomic_DNA"/>
</dbReference>
<keyword evidence="1" id="KW-1133">Transmembrane helix</keyword>
<feature type="transmembrane region" description="Helical" evidence="1">
    <location>
        <begin position="31"/>
        <end position="49"/>
    </location>
</feature>
<feature type="domain" description="DUF8131" evidence="2">
    <location>
        <begin position="1"/>
        <end position="57"/>
    </location>
</feature>
<dbReference type="Pfam" id="PF26452">
    <property type="entry name" value="DUF8131"/>
    <property type="match status" value="1"/>
</dbReference>
<evidence type="ECO:0000259" key="2">
    <source>
        <dbReference type="Pfam" id="PF26452"/>
    </source>
</evidence>